<dbReference type="InterPro" id="IPR011059">
    <property type="entry name" value="Metal-dep_hydrolase_composite"/>
</dbReference>
<dbReference type="PANTHER" id="PTHR11647">
    <property type="entry name" value="HYDRANTOINASE/DIHYDROPYRIMIDINASE FAMILY MEMBER"/>
    <property type="match status" value="1"/>
</dbReference>
<evidence type="ECO:0000313" key="2">
    <source>
        <dbReference type="EMBL" id="MBH0239635.1"/>
    </source>
</evidence>
<name>A0A931N027_9HYPH</name>
<dbReference type="PANTHER" id="PTHR11647:SF1">
    <property type="entry name" value="COLLAPSIN RESPONSE MEDIATOR PROTEIN"/>
    <property type="match status" value="1"/>
</dbReference>
<organism evidence="2 3">
    <name type="scientific">Methylobrevis albus</name>
    <dbReference type="NCBI Taxonomy" id="2793297"/>
    <lineage>
        <taxon>Bacteria</taxon>
        <taxon>Pseudomonadati</taxon>
        <taxon>Pseudomonadota</taxon>
        <taxon>Alphaproteobacteria</taxon>
        <taxon>Hyphomicrobiales</taxon>
        <taxon>Pleomorphomonadaceae</taxon>
        <taxon>Methylobrevis</taxon>
    </lineage>
</organism>
<gene>
    <name evidence="2" type="ORF">I5731_17575</name>
</gene>
<evidence type="ECO:0000313" key="3">
    <source>
        <dbReference type="Proteomes" id="UP000631694"/>
    </source>
</evidence>
<feature type="domain" description="Amidohydrolase 3" evidence="1">
    <location>
        <begin position="44"/>
        <end position="482"/>
    </location>
</feature>
<sequence length="545" mass="58788">MLIRLKGGRVVDPTQGPSSVRDVWIRDGRVIEAPQGDEPADVVHDVSGKVVMAGAVDVHSHIAGGNVSLARQLLPELHVSEDPASAALPFGTARWSSWEIGRLYAEMGFTTVVEPALTPTAALHTHLELADIPIIDRGALTVVGNDDHFLKLLRDGESRDAIRDAIAYHLKATRGLGIKVINAGGPAAFHSGLRTFDLDDVVPHYGATSRRIVETLLTAAADIGIPHPLHLHANNLGVPGAVDTIKATIAAAEGRPLHFAHIQFYAYGKDADGGMTSAAEEISAAMAAAPNITADVGQVMFGPTVTISLDLMKQWSGKAYASPKKWTIFDGDAEGGGIVPFHYKTSNWINQLQWAIGLELFLRSEDPARMLMTTDHPNGGLFTWYPTILALLMDKELRDRWTAVLPEQAKARTGLMSLEREYTLEEVATMTRSAPAKLLGLPDRGHLGPGAVADVSVYDDNPDRVAMFTGARLVLKDGNPVVRDGKALGWAMGRTHQLSPDYDGAMDRRMTTYLTDRFGVGPSAFAVPDAAFGERENFQVEALLK</sequence>
<dbReference type="InterPro" id="IPR013108">
    <property type="entry name" value="Amidohydro_3"/>
</dbReference>
<dbReference type="InterPro" id="IPR032466">
    <property type="entry name" value="Metal_Hydrolase"/>
</dbReference>
<proteinExistence type="predicted"/>
<comment type="caution">
    <text evidence="2">The sequence shown here is derived from an EMBL/GenBank/DDBJ whole genome shotgun (WGS) entry which is preliminary data.</text>
</comment>
<accession>A0A931N027</accession>
<dbReference type="Gene3D" id="2.30.40.10">
    <property type="entry name" value="Urease, subunit C, domain 1"/>
    <property type="match status" value="1"/>
</dbReference>
<dbReference type="InterPro" id="IPR012027">
    <property type="entry name" value="Formylmethanofuran_DH_asu"/>
</dbReference>
<evidence type="ECO:0000259" key="1">
    <source>
        <dbReference type="Pfam" id="PF07969"/>
    </source>
</evidence>
<dbReference type="GO" id="GO:0016810">
    <property type="term" value="F:hydrolase activity, acting on carbon-nitrogen (but not peptide) bonds"/>
    <property type="evidence" value="ECO:0007669"/>
    <property type="project" value="InterPro"/>
</dbReference>
<dbReference type="EMBL" id="JADZLT010000056">
    <property type="protein sequence ID" value="MBH0239635.1"/>
    <property type="molecule type" value="Genomic_DNA"/>
</dbReference>
<dbReference type="SUPFAM" id="SSF51338">
    <property type="entry name" value="Composite domain of metallo-dependent hydrolases"/>
    <property type="match status" value="2"/>
</dbReference>
<dbReference type="AlphaFoldDB" id="A0A931N027"/>
<keyword evidence="3" id="KW-1185">Reference proteome</keyword>
<reference evidence="2" key="1">
    <citation type="submission" date="2020-12" db="EMBL/GenBank/DDBJ databases">
        <title>Methylobrevis albus sp. nov., isolated from fresh water lack sediment.</title>
        <authorList>
            <person name="Zou Q."/>
        </authorList>
    </citation>
    <scope>NUCLEOTIDE SEQUENCE</scope>
    <source>
        <strain evidence="2">L22</strain>
    </source>
</reference>
<dbReference type="SUPFAM" id="SSF51556">
    <property type="entry name" value="Metallo-dependent hydrolases"/>
    <property type="match status" value="1"/>
</dbReference>
<dbReference type="Proteomes" id="UP000631694">
    <property type="component" value="Unassembled WGS sequence"/>
</dbReference>
<dbReference type="Pfam" id="PF07969">
    <property type="entry name" value="Amidohydro_3"/>
    <property type="match status" value="1"/>
</dbReference>
<dbReference type="RefSeq" id="WP_197312723.1">
    <property type="nucleotide sequence ID" value="NZ_JADZLT010000056.1"/>
</dbReference>
<protein>
    <submittedName>
        <fullName evidence="2">Formylmethanofuran dehydrogenase subunit A</fullName>
    </submittedName>
</protein>
<dbReference type="NCBIfam" id="TIGR03121">
    <property type="entry name" value="one_C_dehyd_A"/>
    <property type="match status" value="1"/>
</dbReference>
<dbReference type="InterPro" id="IPR050378">
    <property type="entry name" value="Metallo-dep_Hydrolases_sf"/>
</dbReference>